<dbReference type="GO" id="GO:0005783">
    <property type="term" value="C:endoplasmic reticulum"/>
    <property type="evidence" value="ECO:0007669"/>
    <property type="project" value="TreeGrafter"/>
</dbReference>
<evidence type="ECO:0000256" key="6">
    <source>
        <dbReference type="RuleBase" id="RU000382"/>
    </source>
</evidence>
<dbReference type="GO" id="GO:0019752">
    <property type="term" value="P:carboxylic acid metabolic process"/>
    <property type="evidence" value="ECO:0007669"/>
    <property type="project" value="InterPro"/>
</dbReference>
<keyword evidence="2 6" id="KW-0663">Pyridoxal phosphate</keyword>
<dbReference type="PANTHER" id="PTHR42735">
    <property type="match status" value="1"/>
</dbReference>
<evidence type="ECO:0000313" key="8">
    <source>
        <dbReference type="Proteomes" id="UP000187203"/>
    </source>
</evidence>
<dbReference type="InterPro" id="IPR015424">
    <property type="entry name" value="PyrdxlP-dep_Trfase"/>
</dbReference>
<dbReference type="OrthoDB" id="10254570at2759"/>
<name>A0A1R3KS92_9ROSI</name>
<dbReference type="GO" id="GO:0030149">
    <property type="term" value="P:sphingolipid catabolic process"/>
    <property type="evidence" value="ECO:0007669"/>
    <property type="project" value="TreeGrafter"/>
</dbReference>
<keyword evidence="3 6" id="KW-0456">Lyase</keyword>
<sequence length="334" mass="36573">MDSSPSIASFFIRFRGSANSFLSQFEPLALLLAPFLTLLVARVFHSFLSVTVEKGLKASLIGFFMSSIKLIPGVKSYIDAEKQKVVDKLQSGSKSKRENWRTELPTTGLGVGVIEEMKHEKSKDVDWQGKCSGTVYIGGSESEGHFSLINEACSMFAHTNPLHLDVFQSVARFEAEVVAMTAALLGSKEKASGGQVCGNMTSGGTESILLAVKTSRDYMKTKKGITKPEMIIAESAHSAYDKAAQYFNIKLRRVPVNKEYQADVKAIRKHINRNTILIVGSAPGFPHGIIDPIEDLGKLAHSYGICLHVDLCLGGFVLPFARKLGYVQLNSQFY</sequence>
<dbReference type="GO" id="GO:0016020">
    <property type="term" value="C:membrane"/>
    <property type="evidence" value="ECO:0007669"/>
    <property type="project" value="GOC"/>
</dbReference>
<evidence type="ECO:0000256" key="1">
    <source>
        <dbReference type="ARBA" id="ARBA00001933"/>
    </source>
</evidence>
<accession>A0A1R3KS92</accession>
<dbReference type="InterPro" id="IPR002129">
    <property type="entry name" value="PyrdxlP-dep_de-COase"/>
</dbReference>
<comment type="cofactor">
    <cofactor evidence="1 6">
        <name>pyridoxal 5'-phosphate</name>
        <dbReference type="ChEBI" id="CHEBI:597326"/>
    </cofactor>
</comment>
<dbReference type="SUPFAM" id="SSF53383">
    <property type="entry name" value="PLP-dependent transferases"/>
    <property type="match status" value="1"/>
</dbReference>
<dbReference type="AlphaFoldDB" id="A0A1R3KS92"/>
<reference evidence="8" key="1">
    <citation type="submission" date="2013-09" db="EMBL/GenBank/DDBJ databases">
        <title>Corchorus olitorius genome sequencing.</title>
        <authorList>
            <person name="Alam M."/>
            <person name="Haque M.S."/>
            <person name="Islam M.S."/>
            <person name="Emdad E.M."/>
            <person name="Islam M.M."/>
            <person name="Ahmed B."/>
            <person name="Halim A."/>
            <person name="Hossen Q.M.M."/>
            <person name="Hossain M.Z."/>
            <person name="Ahmed R."/>
            <person name="Khan M.M."/>
            <person name="Islam R."/>
            <person name="Rashid M.M."/>
            <person name="Khan S.A."/>
            <person name="Rahman M.S."/>
            <person name="Alam M."/>
            <person name="Yahiya A.S."/>
            <person name="Khan M.S."/>
            <person name="Azam M.S."/>
            <person name="Haque T."/>
            <person name="Lashkar M.Z.H."/>
            <person name="Akhand A.I."/>
            <person name="Morshed G."/>
            <person name="Roy S."/>
            <person name="Uddin K.S."/>
            <person name="Rabeya T."/>
            <person name="Hossain A.S."/>
            <person name="Chowdhury A."/>
            <person name="Snigdha A.R."/>
            <person name="Mortoza M.S."/>
            <person name="Matin S.A."/>
            <person name="Hoque S.M.E."/>
            <person name="Islam M.K."/>
            <person name="Roy D.K."/>
            <person name="Haider R."/>
            <person name="Moosa M.M."/>
            <person name="Elias S.M."/>
            <person name="Hasan A.M."/>
            <person name="Jahan S."/>
            <person name="Shafiuddin M."/>
            <person name="Mahmood N."/>
            <person name="Shommy N.S."/>
        </authorList>
    </citation>
    <scope>NUCLEOTIDE SEQUENCE [LARGE SCALE GENOMIC DNA]</scope>
    <source>
        <strain evidence="8">cv. O-4</strain>
    </source>
</reference>
<dbReference type="EMBL" id="AWUE01012118">
    <property type="protein sequence ID" value="OMP09919.1"/>
    <property type="molecule type" value="Genomic_DNA"/>
</dbReference>
<organism evidence="7 8">
    <name type="scientific">Corchorus olitorius</name>
    <dbReference type="NCBI Taxonomy" id="93759"/>
    <lineage>
        <taxon>Eukaryota</taxon>
        <taxon>Viridiplantae</taxon>
        <taxon>Streptophyta</taxon>
        <taxon>Embryophyta</taxon>
        <taxon>Tracheophyta</taxon>
        <taxon>Spermatophyta</taxon>
        <taxon>Magnoliopsida</taxon>
        <taxon>eudicotyledons</taxon>
        <taxon>Gunneridae</taxon>
        <taxon>Pentapetalae</taxon>
        <taxon>rosids</taxon>
        <taxon>malvids</taxon>
        <taxon>Malvales</taxon>
        <taxon>Malvaceae</taxon>
        <taxon>Grewioideae</taxon>
        <taxon>Apeibeae</taxon>
        <taxon>Corchorus</taxon>
    </lineage>
</organism>
<dbReference type="InterPro" id="IPR015421">
    <property type="entry name" value="PyrdxlP-dep_Trfase_major"/>
</dbReference>
<proteinExistence type="inferred from homology"/>
<dbReference type="PANTHER" id="PTHR42735:SF6">
    <property type="entry name" value="SPHINGOSINE-1-PHOSPHATE LYASE 1"/>
    <property type="match status" value="1"/>
</dbReference>
<evidence type="ECO:0000256" key="2">
    <source>
        <dbReference type="ARBA" id="ARBA00022898"/>
    </source>
</evidence>
<dbReference type="Gene3D" id="3.40.640.10">
    <property type="entry name" value="Type I PLP-dependent aspartate aminotransferase-like (Major domain)"/>
    <property type="match status" value="1"/>
</dbReference>
<dbReference type="Proteomes" id="UP000187203">
    <property type="component" value="Unassembled WGS sequence"/>
</dbReference>
<evidence type="ECO:0000313" key="7">
    <source>
        <dbReference type="EMBL" id="OMP09919.1"/>
    </source>
</evidence>
<evidence type="ECO:0000256" key="4">
    <source>
        <dbReference type="ARBA" id="ARBA00038965"/>
    </source>
</evidence>
<comment type="caution">
    <text evidence="7">The sequence shown here is derived from an EMBL/GenBank/DDBJ whole genome shotgun (WGS) entry which is preliminary data.</text>
</comment>
<comment type="similarity">
    <text evidence="6">Belongs to the group II decarboxylase family.</text>
</comment>
<dbReference type="GO" id="GO:0030170">
    <property type="term" value="F:pyridoxal phosphate binding"/>
    <property type="evidence" value="ECO:0007669"/>
    <property type="project" value="InterPro"/>
</dbReference>
<evidence type="ECO:0000256" key="5">
    <source>
        <dbReference type="ARBA" id="ARBA00042568"/>
    </source>
</evidence>
<keyword evidence="8" id="KW-1185">Reference proteome</keyword>
<evidence type="ECO:0000256" key="3">
    <source>
        <dbReference type="ARBA" id="ARBA00023239"/>
    </source>
</evidence>
<gene>
    <name evidence="7" type="ORF">COLO4_05008</name>
</gene>
<dbReference type="InterPro" id="IPR050477">
    <property type="entry name" value="GrpII_AminoAcid_Decarb"/>
</dbReference>
<dbReference type="GO" id="GO:0008117">
    <property type="term" value="F:sphinganine-1-phosphate aldolase activity"/>
    <property type="evidence" value="ECO:0007669"/>
    <property type="project" value="UniProtKB-EC"/>
</dbReference>
<dbReference type="Pfam" id="PF00282">
    <property type="entry name" value="Pyridoxal_deC"/>
    <property type="match status" value="1"/>
</dbReference>
<dbReference type="EC" id="4.1.2.27" evidence="4"/>
<dbReference type="STRING" id="93759.A0A1R3KS92"/>
<protein>
    <recommendedName>
        <fullName evidence="4">sphinganine-1-phosphate aldolase</fullName>
        <ecNumber evidence="4">4.1.2.27</ecNumber>
    </recommendedName>
    <alternativeName>
        <fullName evidence="5">Sphingosine-1-phosphate aldolase</fullName>
    </alternativeName>
</protein>